<gene>
    <name evidence="1" type="ORF">SAMN04488136_13047</name>
</gene>
<sequence>MKCPICNSVMESIDVAPCWDCGHSRRELEELHNDEHEYFIYKIFGTEIVLCDFCDADFDSYYPEYFGLPEGLPQSYPFSSQRTLLTDPKVQLDYYCSGCQHRLKFLNFLKEVRIKNSTT</sequence>
<protein>
    <submittedName>
        <fullName evidence="1">Uncharacterized protein</fullName>
    </submittedName>
</protein>
<reference evidence="1 2" key="1">
    <citation type="submission" date="2016-10" db="EMBL/GenBank/DDBJ databases">
        <authorList>
            <person name="de Groot N.N."/>
        </authorList>
    </citation>
    <scope>NUCLEOTIDE SEQUENCE [LARGE SCALE GENOMIC DNA]</scope>
    <source>
        <strain evidence="1 2">CGMCC 1.10228</strain>
    </source>
</reference>
<evidence type="ECO:0000313" key="2">
    <source>
        <dbReference type="Proteomes" id="UP000198854"/>
    </source>
</evidence>
<dbReference type="OrthoDB" id="981616at2"/>
<keyword evidence="2" id="KW-1185">Reference proteome</keyword>
<organism evidence="1 2">
    <name type="scientific">Vibrio xiamenensis</name>
    <dbReference type="NCBI Taxonomy" id="861298"/>
    <lineage>
        <taxon>Bacteria</taxon>
        <taxon>Pseudomonadati</taxon>
        <taxon>Pseudomonadota</taxon>
        <taxon>Gammaproteobacteria</taxon>
        <taxon>Vibrionales</taxon>
        <taxon>Vibrionaceae</taxon>
        <taxon>Vibrio</taxon>
    </lineage>
</organism>
<name>A0A1G8FG59_9VIBR</name>
<accession>A0A1G8FG59</accession>
<dbReference type="AlphaFoldDB" id="A0A1G8FG59"/>
<dbReference type="Proteomes" id="UP000198854">
    <property type="component" value="Unassembled WGS sequence"/>
</dbReference>
<dbReference type="RefSeq" id="WP_143015662.1">
    <property type="nucleotide sequence ID" value="NZ_FNDD01000030.1"/>
</dbReference>
<evidence type="ECO:0000313" key="1">
    <source>
        <dbReference type="EMBL" id="SDH81117.1"/>
    </source>
</evidence>
<dbReference type="EMBL" id="FNDD01000030">
    <property type="protein sequence ID" value="SDH81117.1"/>
    <property type="molecule type" value="Genomic_DNA"/>
</dbReference>
<proteinExistence type="predicted"/>